<dbReference type="InterPro" id="IPR046528">
    <property type="entry name" value="DUF6593"/>
</dbReference>
<accession>A0A5C3MVS3</accession>
<sequence length="164" mass="18090">MDGVAFVFSASLYAGHIKVVADDSQVDVYTVDRKTGVFHGQSDSVVCKKIGGRSYAVGAASVKVDEVMCNQRRIKMYKRMLSSSETFIGSDGLQYKWKVKGMCSAYLWVDGGSEHLLAVYTAESRFWSRCPAVLTVYADALGMLDEVVVTCVYIARKIQMLQDG</sequence>
<keyword evidence="3" id="KW-1185">Reference proteome</keyword>
<gene>
    <name evidence="2" type="ORF">OE88DRAFT_1737175</name>
</gene>
<proteinExistence type="predicted"/>
<reference evidence="2 3" key="1">
    <citation type="journal article" date="2019" name="Nat. Ecol. Evol.">
        <title>Megaphylogeny resolves global patterns of mushroom evolution.</title>
        <authorList>
            <person name="Varga T."/>
            <person name="Krizsan K."/>
            <person name="Foldi C."/>
            <person name="Dima B."/>
            <person name="Sanchez-Garcia M."/>
            <person name="Sanchez-Ramirez S."/>
            <person name="Szollosi G.J."/>
            <person name="Szarkandi J.G."/>
            <person name="Papp V."/>
            <person name="Albert L."/>
            <person name="Andreopoulos W."/>
            <person name="Angelini C."/>
            <person name="Antonin V."/>
            <person name="Barry K.W."/>
            <person name="Bougher N.L."/>
            <person name="Buchanan P."/>
            <person name="Buyck B."/>
            <person name="Bense V."/>
            <person name="Catcheside P."/>
            <person name="Chovatia M."/>
            <person name="Cooper J."/>
            <person name="Damon W."/>
            <person name="Desjardin D."/>
            <person name="Finy P."/>
            <person name="Geml J."/>
            <person name="Haridas S."/>
            <person name="Hughes K."/>
            <person name="Justo A."/>
            <person name="Karasinski D."/>
            <person name="Kautmanova I."/>
            <person name="Kiss B."/>
            <person name="Kocsube S."/>
            <person name="Kotiranta H."/>
            <person name="LaButti K.M."/>
            <person name="Lechner B.E."/>
            <person name="Liimatainen K."/>
            <person name="Lipzen A."/>
            <person name="Lukacs Z."/>
            <person name="Mihaltcheva S."/>
            <person name="Morgado L.N."/>
            <person name="Niskanen T."/>
            <person name="Noordeloos M.E."/>
            <person name="Ohm R.A."/>
            <person name="Ortiz-Santana B."/>
            <person name="Ovrebo C."/>
            <person name="Racz N."/>
            <person name="Riley R."/>
            <person name="Savchenko A."/>
            <person name="Shiryaev A."/>
            <person name="Soop K."/>
            <person name="Spirin V."/>
            <person name="Szebenyi C."/>
            <person name="Tomsovsky M."/>
            <person name="Tulloss R.E."/>
            <person name="Uehling J."/>
            <person name="Grigoriev I.V."/>
            <person name="Vagvolgyi C."/>
            <person name="Papp T."/>
            <person name="Martin F.M."/>
            <person name="Miettinen O."/>
            <person name="Hibbett D.S."/>
            <person name="Nagy L.G."/>
        </authorList>
    </citation>
    <scope>NUCLEOTIDE SEQUENCE [LARGE SCALE GENOMIC DNA]</scope>
    <source>
        <strain evidence="2 3">OMC1185</strain>
    </source>
</reference>
<dbReference type="AlphaFoldDB" id="A0A5C3MVS3"/>
<dbReference type="EMBL" id="ML213517">
    <property type="protein sequence ID" value="TFK48952.1"/>
    <property type="molecule type" value="Genomic_DNA"/>
</dbReference>
<name>A0A5C3MVS3_9AGAM</name>
<evidence type="ECO:0000313" key="2">
    <source>
        <dbReference type="EMBL" id="TFK48952.1"/>
    </source>
</evidence>
<dbReference type="OrthoDB" id="3021178at2759"/>
<dbReference type="Pfam" id="PF20236">
    <property type="entry name" value="DUF6593"/>
    <property type="match status" value="1"/>
</dbReference>
<organism evidence="2 3">
    <name type="scientific">Heliocybe sulcata</name>
    <dbReference type="NCBI Taxonomy" id="5364"/>
    <lineage>
        <taxon>Eukaryota</taxon>
        <taxon>Fungi</taxon>
        <taxon>Dikarya</taxon>
        <taxon>Basidiomycota</taxon>
        <taxon>Agaricomycotina</taxon>
        <taxon>Agaricomycetes</taxon>
        <taxon>Gloeophyllales</taxon>
        <taxon>Gloeophyllaceae</taxon>
        <taxon>Heliocybe</taxon>
    </lineage>
</organism>
<feature type="domain" description="DUF6593" evidence="1">
    <location>
        <begin position="21"/>
        <end position="158"/>
    </location>
</feature>
<evidence type="ECO:0000313" key="3">
    <source>
        <dbReference type="Proteomes" id="UP000305948"/>
    </source>
</evidence>
<evidence type="ECO:0000259" key="1">
    <source>
        <dbReference type="Pfam" id="PF20236"/>
    </source>
</evidence>
<protein>
    <recommendedName>
        <fullName evidence="1">DUF6593 domain-containing protein</fullName>
    </recommendedName>
</protein>
<dbReference type="Proteomes" id="UP000305948">
    <property type="component" value="Unassembled WGS sequence"/>
</dbReference>